<reference evidence="2" key="1">
    <citation type="submission" date="2020-07" db="EMBL/GenBank/DDBJ databases">
        <title>Ethylene signaling mediates host invasion by parasitic plants.</title>
        <authorList>
            <person name="Yoshida S."/>
        </authorList>
    </citation>
    <scope>NUCLEOTIDE SEQUENCE</scope>
    <source>
        <strain evidence="2">Okayama</strain>
    </source>
</reference>
<evidence type="ECO:0000313" key="3">
    <source>
        <dbReference type="Proteomes" id="UP000653305"/>
    </source>
</evidence>
<dbReference type="AlphaFoldDB" id="A0A830DAB6"/>
<protein>
    <submittedName>
        <fullName evidence="2">Uncharacterized protein</fullName>
    </submittedName>
</protein>
<dbReference type="EMBL" id="BMAC01006072">
    <property type="protein sequence ID" value="GFQ08471.1"/>
    <property type="molecule type" value="Genomic_DNA"/>
</dbReference>
<dbReference type="EMBL" id="BMAC01009456">
    <property type="protein sequence ID" value="GFQ08767.1"/>
    <property type="molecule type" value="Genomic_DNA"/>
</dbReference>
<sequence length="297" mass="31605">AMKELMWQNGQIMLQLYTVLFGSGGEGGEGEQGTVTEYPIDETTSFGCDSFVDLFDFAPTVTPPTSPPFAAFFETQSPLPQQPGEKDSAKFSSLTSLPRVDQVSAPPVAAAVEPTVVYVTPVAPTGPPSLHSFYQSVVGISAGVDTAAADGKFTAVSGSASSFSASQQRKTLAAGKAIVVDDSESEETGYLWTILLELKSKHAGPKGLATKLYSFEHDPRSIVTEKKTEAGSGDKTDAGKMLNADSHSAYVDEFLKGITIGSEVDSLPDLQEQVVWLKVELCRLLEAKISAMLRLII</sequence>
<comment type="caution">
    <text evidence="2">The sequence shown here is derived from an EMBL/GenBank/DDBJ whole genome shotgun (WGS) entry which is preliminary data.</text>
</comment>
<dbReference type="OrthoDB" id="776628at2759"/>
<feature type="non-terminal residue" evidence="2">
    <location>
        <position position="1"/>
    </location>
</feature>
<evidence type="ECO:0000313" key="1">
    <source>
        <dbReference type="EMBL" id="GFQ08471.1"/>
    </source>
</evidence>
<organism evidence="2 3">
    <name type="scientific">Phtheirospermum japonicum</name>
    <dbReference type="NCBI Taxonomy" id="374723"/>
    <lineage>
        <taxon>Eukaryota</taxon>
        <taxon>Viridiplantae</taxon>
        <taxon>Streptophyta</taxon>
        <taxon>Embryophyta</taxon>
        <taxon>Tracheophyta</taxon>
        <taxon>Spermatophyta</taxon>
        <taxon>Magnoliopsida</taxon>
        <taxon>eudicotyledons</taxon>
        <taxon>Gunneridae</taxon>
        <taxon>Pentapetalae</taxon>
        <taxon>asterids</taxon>
        <taxon>lamiids</taxon>
        <taxon>Lamiales</taxon>
        <taxon>Orobanchaceae</taxon>
        <taxon>Orobanchaceae incertae sedis</taxon>
        <taxon>Phtheirospermum</taxon>
    </lineage>
</organism>
<proteinExistence type="predicted"/>
<dbReference type="Proteomes" id="UP000653305">
    <property type="component" value="Unassembled WGS sequence"/>
</dbReference>
<name>A0A830DAB6_9LAMI</name>
<gene>
    <name evidence="1" type="ORF">PHJA_002991100</name>
    <name evidence="2" type="ORF">PHJA_003020700</name>
</gene>
<evidence type="ECO:0000313" key="2">
    <source>
        <dbReference type="EMBL" id="GFQ08767.1"/>
    </source>
</evidence>
<accession>A0A830DAB6</accession>
<keyword evidence="3" id="KW-1185">Reference proteome</keyword>